<evidence type="ECO:0000259" key="3">
    <source>
        <dbReference type="Pfam" id="PF23771"/>
    </source>
</evidence>
<dbReference type="Proteomes" id="UP000294881">
    <property type="component" value="Unassembled WGS sequence"/>
</dbReference>
<dbReference type="AlphaFoldDB" id="A0A4R2GU12"/>
<organism evidence="4 5">
    <name type="scientific">Camelimonas lactis</name>
    <dbReference type="NCBI Taxonomy" id="659006"/>
    <lineage>
        <taxon>Bacteria</taxon>
        <taxon>Pseudomonadati</taxon>
        <taxon>Pseudomonadota</taxon>
        <taxon>Alphaproteobacteria</taxon>
        <taxon>Hyphomicrobiales</taxon>
        <taxon>Chelatococcaceae</taxon>
        <taxon>Camelimonas</taxon>
    </lineage>
</organism>
<dbReference type="RefSeq" id="WP_165909983.1">
    <property type="nucleotide sequence ID" value="NZ_JBHUNN010000002.1"/>
</dbReference>
<evidence type="ECO:0000313" key="5">
    <source>
        <dbReference type="Proteomes" id="UP000294881"/>
    </source>
</evidence>
<dbReference type="InterPro" id="IPR024498">
    <property type="entry name" value="DUF2786"/>
</dbReference>
<protein>
    <submittedName>
        <fullName evidence="4">Uncharacterized protein DUF2786</fullName>
    </submittedName>
</protein>
<evidence type="ECO:0000313" key="4">
    <source>
        <dbReference type="EMBL" id="TCO12415.1"/>
    </source>
</evidence>
<gene>
    <name evidence="4" type="ORF">EV666_10962</name>
</gene>
<dbReference type="Pfam" id="PF10979">
    <property type="entry name" value="DUF2786"/>
    <property type="match status" value="1"/>
</dbReference>
<feature type="region of interest" description="Disordered" evidence="1">
    <location>
        <begin position="202"/>
        <end position="221"/>
    </location>
</feature>
<accession>A0A4R2GU12</accession>
<name>A0A4R2GU12_9HYPH</name>
<dbReference type="InterPro" id="IPR055592">
    <property type="entry name" value="DUF7168"/>
</dbReference>
<dbReference type="Pfam" id="PF23771">
    <property type="entry name" value="DUF7168"/>
    <property type="match status" value="1"/>
</dbReference>
<evidence type="ECO:0000256" key="1">
    <source>
        <dbReference type="SAM" id="MobiDB-lite"/>
    </source>
</evidence>
<reference evidence="4 5" key="1">
    <citation type="submission" date="2019-03" db="EMBL/GenBank/DDBJ databases">
        <title>Genomic Encyclopedia of Type Strains, Phase IV (KMG-IV): sequencing the most valuable type-strain genomes for metagenomic binning, comparative biology and taxonomic classification.</title>
        <authorList>
            <person name="Goeker M."/>
        </authorList>
    </citation>
    <scope>NUCLEOTIDE SEQUENCE [LARGE SCALE GENOMIC DNA]</scope>
    <source>
        <strain evidence="4 5">DSM 22958</strain>
    </source>
</reference>
<feature type="domain" description="DUF7168" evidence="3">
    <location>
        <begin position="52"/>
        <end position="176"/>
    </location>
</feature>
<dbReference type="EMBL" id="SLWL01000009">
    <property type="protein sequence ID" value="TCO12415.1"/>
    <property type="molecule type" value="Genomic_DNA"/>
</dbReference>
<comment type="caution">
    <text evidence="4">The sequence shown here is derived from an EMBL/GenBank/DDBJ whole genome shotgun (WGS) entry which is preliminary data.</text>
</comment>
<evidence type="ECO:0000259" key="2">
    <source>
        <dbReference type="Pfam" id="PF10979"/>
    </source>
</evidence>
<feature type="domain" description="DUF2786" evidence="2">
    <location>
        <begin position="4"/>
        <end position="43"/>
    </location>
</feature>
<proteinExistence type="predicted"/>
<sequence>MSDIHRKIAALLAKTTGNGCTEAEAMAAAEAAARLMHEHGLSRDDIEMVSATAAGATRRSTWRDRLATVIAHCTNTAAIVHPHHIEFFGATPGPEIAAYLRDICIRAVEREVKQFQASEFYRRRRTTKTRHHATTDFIRGMVDRLENRLWQAFGDVRDTDRLALAGAALERKYSGRFSDRKAPPAKQVRFERAADAGYMAGGNVPLNHGVDGGSAPSGLLT</sequence>
<keyword evidence="5" id="KW-1185">Reference proteome</keyword>